<evidence type="ECO:0000313" key="6">
    <source>
        <dbReference type="EMBL" id="NEB96701.1"/>
    </source>
</evidence>
<name>A0A6G3SV43_STRAQ</name>
<dbReference type="EMBL" id="JAAGMS010000015">
    <property type="protein sequence ID" value="NEB96701.1"/>
    <property type="molecule type" value="Genomic_DNA"/>
</dbReference>
<reference evidence="5 7" key="1">
    <citation type="submission" date="2020-01" db="EMBL/GenBank/DDBJ databases">
        <title>Insect and environment-associated Actinomycetes.</title>
        <authorList>
            <person name="Currrie C."/>
            <person name="Chevrette M."/>
            <person name="Carlson C."/>
            <person name="Stubbendieck R."/>
            <person name="Wendt-Pienkowski E."/>
        </authorList>
    </citation>
    <scope>NUCLEOTIDE SEQUENCE</scope>
    <source>
        <strain evidence="5">SID505</strain>
        <strain evidence="6 7">SID7903</strain>
    </source>
</reference>
<evidence type="ECO:0000256" key="1">
    <source>
        <dbReference type="ARBA" id="ARBA00001933"/>
    </source>
</evidence>
<evidence type="ECO:0000313" key="5">
    <source>
        <dbReference type="EMBL" id="NEB86886.1"/>
    </source>
</evidence>
<proteinExistence type="predicted"/>
<dbReference type="GO" id="GO:0008836">
    <property type="term" value="F:diaminopimelate decarboxylase activity"/>
    <property type="evidence" value="ECO:0007669"/>
    <property type="project" value="TreeGrafter"/>
</dbReference>
<dbReference type="GO" id="GO:0009089">
    <property type="term" value="P:lysine biosynthetic process via diaminopimelate"/>
    <property type="evidence" value="ECO:0007669"/>
    <property type="project" value="TreeGrafter"/>
</dbReference>
<dbReference type="PRINTS" id="PR01182">
    <property type="entry name" value="ORNDCRBXLASE"/>
</dbReference>
<dbReference type="SUPFAM" id="SSF50621">
    <property type="entry name" value="Alanine racemase C-terminal domain-like"/>
    <property type="match status" value="1"/>
</dbReference>
<evidence type="ECO:0000256" key="3">
    <source>
        <dbReference type="PIRSR" id="PIRSR600183-50"/>
    </source>
</evidence>
<dbReference type="AlphaFoldDB" id="A0A6G3SV43"/>
<dbReference type="PRINTS" id="PR01179">
    <property type="entry name" value="ODADCRBXLASE"/>
</dbReference>
<dbReference type="InterPro" id="IPR029066">
    <property type="entry name" value="PLP-binding_barrel"/>
</dbReference>
<sequence length="411" mass="42841">MSEISTLMQRFGSPLYVYRLDALERACADLRSLLPAPSVLYYSLKANPHRLLARALRRAGCRAEVSSAGELDAALDAGFDGADCFYTGPGKTDAEVADALARGVRRFSVESAAEMRRLGRAASAVGAEATALLRVNGDSAGSTGLRMTGAATQFGVDEAQVMADPGRFTDVPGTRLVGVHLFPISNARDEDSLIDSFRASITLAGRLRDLAGLPMSVVDLGGGFAAPYARPGERPAYPRLDKALRAALDGELPGWNTGKVEIAFESGRYLTGDSGRLAATVREVKRSRDQSFMVLDTGVNHLGGMSGLGRLARASATPDPGAGATVRATLVGPLCTPADVLGRGVEVPDVGAGDCVVIPNVGAYGLTASLVAFLGRPAPAEVVLRGTEVVSATRLRLSHEPISDTSGSEQA</sequence>
<evidence type="ECO:0000256" key="2">
    <source>
        <dbReference type="ARBA" id="ARBA00022898"/>
    </source>
</evidence>
<accession>A0A6G3SV43</accession>
<dbReference type="Gene3D" id="2.40.37.10">
    <property type="entry name" value="Lyase, Ornithine Decarboxylase, Chain A, domain 1"/>
    <property type="match status" value="1"/>
</dbReference>
<dbReference type="InterPro" id="IPR009006">
    <property type="entry name" value="Ala_racemase/Decarboxylase_C"/>
</dbReference>
<dbReference type="Gene3D" id="3.20.20.10">
    <property type="entry name" value="Alanine racemase"/>
    <property type="match status" value="1"/>
</dbReference>
<dbReference type="EMBL" id="JAAGMK010000645">
    <property type="protein sequence ID" value="NEB86886.1"/>
    <property type="molecule type" value="Genomic_DNA"/>
</dbReference>
<evidence type="ECO:0000259" key="4">
    <source>
        <dbReference type="Pfam" id="PF02784"/>
    </source>
</evidence>
<dbReference type="RefSeq" id="WP_164220507.1">
    <property type="nucleotide sequence ID" value="NZ_JAAGMK010000645.1"/>
</dbReference>
<organism evidence="5">
    <name type="scientific">Streptomyces anulatus</name>
    <name type="common">Streptomyces chrysomallus</name>
    <dbReference type="NCBI Taxonomy" id="1892"/>
    <lineage>
        <taxon>Bacteria</taxon>
        <taxon>Bacillati</taxon>
        <taxon>Actinomycetota</taxon>
        <taxon>Actinomycetes</taxon>
        <taxon>Kitasatosporales</taxon>
        <taxon>Streptomycetaceae</taxon>
        <taxon>Streptomyces</taxon>
    </lineage>
</organism>
<feature type="domain" description="Orn/DAP/Arg decarboxylase 2 N-terminal" evidence="4">
    <location>
        <begin position="21"/>
        <end position="271"/>
    </location>
</feature>
<comment type="cofactor">
    <cofactor evidence="1 3">
        <name>pyridoxal 5'-phosphate</name>
        <dbReference type="ChEBI" id="CHEBI:597326"/>
    </cofactor>
</comment>
<dbReference type="PANTHER" id="PTHR43727:SF2">
    <property type="entry name" value="GROUP IV DECARBOXYLASE"/>
    <property type="match status" value="1"/>
</dbReference>
<gene>
    <name evidence="5" type="ORF">G3I43_22305</name>
    <name evidence="6" type="ORF">G3I58_01540</name>
</gene>
<dbReference type="GO" id="GO:0006596">
    <property type="term" value="P:polyamine biosynthetic process"/>
    <property type="evidence" value="ECO:0007669"/>
    <property type="project" value="InterPro"/>
</dbReference>
<dbReference type="InterPro" id="IPR022644">
    <property type="entry name" value="De-COase2_N"/>
</dbReference>
<dbReference type="SUPFAM" id="SSF51419">
    <property type="entry name" value="PLP-binding barrel"/>
    <property type="match status" value="1"/>
</dbReference>
<dbReference type="InterPro" id="IPR000183">
    <property type="entry name" value="Orn/DAP/Arg_de-COase"/>
</dbReference>
<comment type="caution">
    <text evidence="5">The sequence shown here is derived from an EMBL/GenBank/DDBJ whole genome shotgun (WGS) entry which is preliminary data.</text>
</comment>
<evidence type="ECO:0000313" key="7">
    <source>
        <dbReference type="Proteomes" id="UP000470951"/>
    </source>
</evidence>
<dbReference type="Pfam" id="PF02784">
    <property type="entry name" value="Orn_Arg_deC_N"/>
    <property type="match status" value="1"/>
</dbReference>
<feature type="active site" description="Proton donor" evidence="3">
    <location>
        <position position="335"/>
    </location>
</feature>
<dbReference type="InterPro" id="IPR002433">
    <property type="entry name" value="Orn_de-COase"/>
</dbReference>
<dbReference type="Proteomes" id="UP000470951">
    <property type="component" value="Unassembled WGS sequence"/>
</dbReference>
<keyword evidence="2 3" id="KW-0663">Pyridoxal phosphate</keyword>
<protein>
    <submittedName>
        <fullName evidence="5">Type III PLP-dependent enzyme</fullName>
    </submittedName>
</protein>
<feature type="modified residue" description="N6-(pyridoxal phosphate)lysine" evidence="3">
    <location>
        <position position="45"/>
    </location>
</feature>
<dbReference type="PANTHER" id="PTHR43727">
    <property type="entry name" value="DIAMINOPIMELATE DECARBOXYLASE"/>
    <property type="match status" value="1"/>
</dbReference>